<feature type="transmembrane region" description="Helical" evidence="1">
    <location>
        <begin position="7"/>
        <end position="28"/>
    </location>
</feature>
<dbReference type="EMBL" id="MQVS01000002">
    <property type="protein sequence ID" value="OKL52395.1"/>
    <property type="molecule type" value="Genomic_DNA"/>
</dbReference>
<dbReference type="InParanoid" id="A0A1Q5PY79"/>
<dbReference type="Pfam" id="PF09945">
    <property type="entry name" value="DUF2177"/>
    <property type="match status" value="1"/>
</dbReference>
<sequence>MSRVSRWAVAYLGTALAFCILDGLWIGFVAQEIYSHFLPHLLANSPALAPAAVFYLGYLVGVVHLAVRPGQLRRTSQRLRDGALLGAVAYGTWGFHRSGTVARVTAGGNAI</sequence>
<name>A0A1Q5PY79_9ACTO</name>
<reference evidence="3" key="1">
    <citation type="submission" date="2016-12" db="EMBL/GenBank/DDBJ databases">
        <authorList>
            <person name="Meng X."/>
        </authorList>
    </citation>
    <scope>NUCLEOTIDE SEQUENCE [LARGE SCALE GENOMIC DNA]</scope>
    <source>
        <strain evidence="3">DSM 20732</strain>
    </source>
</reference>
<protein>
    <recommendedName>
        <fullName evidence="4">DUF2177 family protein</fullName>
    </recommendedName>
</protein>
<keyword evidence="1" id="KW-1133">Transmembrane helix</keyword>
<dbReference type="AlphaFoldDB" id="A0A1Q5PY79"/>
<gene>
    <name evidence="2" type="ORF">BSZ40_02660</name>
</gene>
<evidence type="ECO:0000256" key="1">
    <source>
        <dbReference type="SAM" id="Phobius"/>
    </source>
</evidence>
<accession>A0A1Q5PY79</accession>
<dbReference type="RefSeq" id="WP_073823049.1">
    <property type="nucleotide sequence ID" value="NZ_MQVS01000002.1"/>
</dbReference>
<keyword evidence="3" id="KW-1185">Reference proteome</keyword>
<comment type="caution">
    <text evidence="2">The sequence shown here is derived from an EMBL/GenBank/DDBJ whole genome shotgun (WGS) entry which is preliminary data.</text>
</comment>
<dbReference type="STRING" id="52770.BSZ40_02660"/>
<evidence type="ECO:0008006" key="4">
    <source>
        <dbReference type="Google" id="ProtNLM"/>
    </source>
</evidence>
<keyword evidence="1" id="KW-0472">Membrane</keyword>
<feature type="transmembrane region" description="Helical" evidence="1">
    <location>
        <begin position="48"/>
        <end position="67"/>
    </location>
</feature>
<keyword evidence="1" id="KW-0812">Transmembrane</keyword>
<evidence type="ECO:0000313" key="3">
    <source>
        <dbReference type="Proteomes" id="UP000185612"/>
    </source>
</evidence>
<proteinExistence type="predicted"/>
<dbReference type="InterPro" id="IPR018687">
    <property type="entry name" value="DUF2177_membr"/>
</dbReference>
<dbReference type="Proteomes" id="UP000185612">
    <property type="component" value="Unassembled WGS sequence"/>
</dbReference>
<organism evidence="2 3">
    <name type="scientific">Buchananella hordeovulneris</name>
    <dbReference type="NCBI Taxonomy" id="52770"/>
    <lineage>
        <taxon>Bacteria</taxon>
        <taxon>Bacillati</taxon>
        <taxon>Actinomycetota</taxon>
        <taxon>Actinomycetes</taxon>
        <taxon>Actinomycetales</taxon>
        <taxon>Actinomycetaceae</taxon>
        <taxon>Buchananella</taxon>
    </lineage>
</organism>
<evidence type="ECO:0000313" key="2">
    <source>
        <dbReference type="EMBL" id="OKL52395.1"/>
    </source>
</evidence>
<dbReference type="OrthoDB" id="166547at2"/>